<dbReference type="InterPro" id="IPR000821">
    <property type="entry name" value="Ala_racemase"/>
</dbReference>
<feature type="domain" description="Alanine racemase N-terminal" evidence="4">
    <location>
        <begin position="9"/>
        <end position="221"/>
    </location>
</feature>
<dbReference type="OrthoDB" id="504078at2"/>
<keyword evidence="2" id="KW-0663">Pyridoxal phosphate</keyword>
<protein>
    <submittedName>
        <fullName evidence="5">Alanine racemase</fullName>
    </submittedName>
</protein>
<dbReference type="PANTHER" id="PTHR30511">
    <property type="entry name" value="ALANINE RACEMASE"/>
    <property type="match status" value="1"/>
</dbReference>
<dbReference type="RefSeq" id="WP_089024233.1">
    <property type="nucleotide sequence ID" value="NZ_NIQC01000028.1"/>
</dbReference>
<evidence type="ECO:0000256" key="1">
    <source>
        <dbReference type="ARBA" id="ARBA00001933"/>
    </source>
</evidence>
<dbReference type="SUPFAM" id="SSF51419">
    <property type="entry name" value="PLP-binding barrel"/>
    <property type="match status" value="1"/>
</dbReference>
<dbReference type="GO" id="GO:0005829">
    <property type="term" value="C:cytosol"/>
    <property type="evidence" value="ECO:0007669"/>
    <property type="project" value="TreeGrafter"/>
</dbReference>
<keyword evidence="6" id="KW-1185">Reference proteome</keyword>
<comment type="cofactor">
    <cofactor evidence="1">
        <name>pyridoxal 5'-phosphate</name>
        <dbReference type="ChEBI" id="CHEBI:597326"/>
    </cofactor>
</comment>
<evidence type="ECO:0000259" key="4">
    <source>
        <dbReference type="Pfam" id="PF01168"/>
    </source>
</evidence>
<sequence length="355" mass="38958">MAVPKIEVNFEKLVHNVDVITSKCKEKGISVMGVTKAVLAHPRITDAYIKGGLEELGDSRIQNIKRLRDYGFTGEITLLRSPMQSEISDVISFADVSLVTELKTLKAMNKEAKLQNKEHSYIVMVDVGDRREGILPEKFVEFVQKAQAYENLNFKGIGLNVGCFGGVLPTFRNAQIIADLKQEIEKKGIDVSVLSGGNSCGVTLVFNDGLPKEINQLRVGEGFLLGMDSVRELKIPNTHQDAFKLVAEIIEIKQKPSLPEGEIGKDPFGNVPEFTDQGIRTRAIAAVGKQDVSIEGLIPIDNKISIEGASSDHLIIDITDSQCTYDVGEKVEFNMTYGAVLSAMTSPYIDIEVND</sequence>
<proteinExistence type="predicted"/>
<dbReference type="PANTHER" id="PTHR30511:SF3">
    <property type="entry name" value="LYSINE RACEMASE"/>
    <property type="match status" value="1"/>
</dbReference>
<dbReference type="EMBL" id="NIQC01000028">
    <property type="protein sequence ID" value="OWZ83067.1"/>
    <property type="molecule type" value="Genomic_DNA"/>
</dbReference>
<keyword evidence="3" id="KW-0413">Isomerase</keyword>
<evidence type="ECO:0000313" key="6">
    <source>
        <dbReference type="Proteomes" id="UP000214588"/>
    </source>
</evidence>
<dbReference type="Pfam" id="PF01168">
    <property type="entry name" value="Ala_racemase_N"/>
    <property type="match status" value="1"/>
</dbReference>
<name>A0A226BY74_9FIRM</name>
<dbReference type="InterPro" id="IPR001608">
    <property type="entry name" value="Ala_racemase_N"/>
</dbReference>
<dbReference type="Gene3D" id="3.20.20.10">
    <property type="entry name" value="Alanine racemase"/>
    <property type="match status" value="1"/>
</dbReference>
<evidence type="ECO:0000313" key="5">
    <source>
        <dbReference type="EMBL" id="OWZ83067.1"/>
    </source>
</evidence>
<dbReference type="CDD" id="cd06815">
    <property type="entry name" value="PLPDE_III_AR_like_1"/>
    <property type="match status" value="1"/>
</dbReference>
<accession>A0A226BY74</accession>
<gene>
    <name evidence="5" type="ORF">CDO51_10560</name>
</gene>
<comment type="caution">
    <text evidence="5">The sequence shown here is derived from an EMBL/GenBank/DDBJ whole genome shotgun (WGS) entry which is preliminary data.</text>
</comment>
<reference evidence="5 6" key="1">
    <citation type="submission" date="2017-06" db="EMBL/GenBank/DDBJ databases">
        <title>Draft Genome Sequence of Natranaerobius trueperi halophilic, alkalithermophilic bacteria from soda lakes.</title>
        <authorList>
            <person name="Zhao B."/>
        </authorList>
    </citation>
    <scope>NUCLEOTIDE SEQUENCE [LARGE SCALE GENOMIC DNA]</scope>
    <source>
        <strain evidence="5 6">DSM 18760</strain>
    </source>
</reference>
<dbReference type="AlphaFoldDB" id="A0A226BY74"/>
<evidence type="ECO:0000256" key="2">
    <source>
        <dbReference type="ARBA" id="ARBA00022898"/>
    </source>
</evidence>
<dbReference type="GO" id="GO:0030170">
    <property type="term" value="F:pyridoxal phosphate binding"/>
    <property type="evidence" value="ECO:0007669"/>
    <property type="project" value="TreeGrafter"/>
</dbReference>
<dbReference type="GO" id="GO:0008784">
    <property type="term" value="F:alanine racemase activity"/>
    <property type="evidence" value="ECO:0007669"/>
    <property type="project" value="TreeGrafter"/>
</dbReference>
<dbReference type="Proteomes" id="UP000214588">
    <property type="component" value="Unassembled WGS sequence"/>
</dbReference>
<organism evidence="5 6">
    <name type="scientific">Natranaerobius trueperi</name>
    <dbReference type="NCBI Taxonomy" id="759412"/>
    <lineage>
        <taxon>Bacteria</taxon>
        <taxon>Bacillati</taxon>
        <taxon>Bacillota</taxon>
        <taxon>Clostridia</taxon>
        <taxon>Natranaerobiales</taxon>
        <taxon>Natranaerobiaceae</taxon>
        <taxon>Natranaerobius</taxon>
    </lineage>
</organism>
<evidence type="ECO:0000256" key="3">
    <source>
        <dbReference type="ARBA" id="ARBA00023235"/>
    </source>
</evidence>
<dbReference type="InterPro" id="IPR029066">
    <property type="entry name" value="PLP-binding_barrel"/>
</dbReference>